<evidence type="ECO:0000313" key="2">
    <source>
        <dbReference type="Proteomes" id="UP000289340"/>
    </source>
</evidence>
<protein>
    <submittedName>
        <fullName evidence="1">Uncharacterized protein</fullName>
    </submittedName>
</protein>
<evidence type="ECO:0000313" key="1">
    <source>
        <dbReference type="EMBL" id="RZC25867.1"/>
    </source>
</evidence>
<gene>
    <name evidence="1" type="ORF">D0Y65_004524</name>
</gene>
<accession>A0A445LSN6</accession>
<reference evidence="1 2" key="1">
    <citation type="submission" date="2018-09" db="EMBL/GenBank/DDBJ databases">
        <title>A high-quality reference genome of wild soybean provides a powerful tool to mine soybean genomes.</title>
        <authorList>
            <person name="Xie M."/>
            <person name="Chung C.Y.L."/>
            <person name="Li M.-W."/>
            <person name="Wong F.-L."/>
            <person name="Chan T.-F."/>
            <person name="Lam H.-M."/>
        </authorList>
    </citation>
    <scope>NUCLEOTIDE SEQUENCE [LARGE SCALE GENOMIC DNA]</scope>
    <source>
        <strain evidence="2">cv. W05</strain>
        <tissue evidence="1">Hypocotyl of etiolated seedlings</tissue>
    </source>
</reference>
<comment type="caution">
    <text evidence="1">The sequence shown here is derived from an EMBL/GenBank/DDBJ whole genome shotgun (WGS) entry which is preliminary data.</text>
</comment>
<proteinExistence type="predicted"/>
<dbReference type="Proteomes" id="UP000289340">
    <property type="component" value="Chromosome 2"/>
</dbReference>
<dbReference type="AlphaFoldDB" id="A0A445LSN6"/>
<keyword evidence="2" id="KW-1185">Reference proteome</keyword>
<organism evidence="1 2">
    <name type="scientific">Glycine soja</name>
    <name type="common">Wild soybean</name>
    <dbReference type="NCBI Taxonomy" id="3848"/>
    <lineage>
        <taxon>Eukaryota</taxon>
        <taxon>Viridiplantae</taxon>
        <taxon>Streptophyta</taxon>
        <taxon>Embryophyta</taxon>
        <taxon>Tracheophyta</taxon>
        <taxon>Spermatophyta</taxon>
        <taxon>Magnoliopsida</taxon>
        <taxon>eudicotyledons</taxon>
        <taxon>Gunneridae</taxon>
        <taxon>Pentapetalae</taxon>
        <taxon>rosids</taxon>
        <taxon>fabids</taxon>
        <taxon>Fabales</taxon>
        <taxon>Fabaceae</taxon>
        <taxon>Papilionoideae</taxon>
        <taxon>50 kb inversion clade</taxon>
        <taxon>NPAAA clade</taxon>
        <taxon>indigoferoid/millettioid clade</taxon>
        <taxon>Phaseoleae</taxon>
        <taxon>Glycine</taxon>
        <taxon>Glycine subgen. Soja</taxon>
    </lineage>
</organism>
<name>A0A445LSN6_GLYSO</name>
<dbReference type="EMBL" id="QZWG01000002">
    <property type="protein sequence ID" value="RZC25867.1"/>
    <property type="molecule type" value="Genomic_DNA"/>
</dbReference>
<sequence>MHSVAWSKFCKPKLRGGMGFRYLRLFNKSLIMKLGWGLISSPNSLGVKVFRDNYGRNQGFIPDVKKTSNCYDVWKGIQGVWNNVLKGGWWILRNGRTINLSFSPTFEYVELYSEYDG</sequence>